<proteinExistence type="predicted"/>
<dbReference type="EMBL" id="JADBEM010000001">
    <property type="protein sequence ID" value="MBE1603206.1"/>
    <property type="molecule type" value="Genomic_DNA"/>
</dbReference>
<evidence type="ECO:0000256" key="1">
    <source>
        <dbReference type="ARBA" id="ARBA00022741"/>
    </source>
</evidence>
<gene>
    <name evidence="3" type="ORF">HEB94_000054</name>
</gene>
<comment type="caution">
    <text evidence="3">The sequence shown here is derived from an EMBL/GenBank/DDBJ whole genome shotgun (WGS) entry which is preliminary data.</text>
</comment>
<name>A0A927MMY0_9ACTN</name>
<accession>A0A927MMY0</accession>
<dbReference type="InterPro" id="IPR042099">
    <property type="entry name" value="ANL_N_sf"/>
</dbReference>
<evidence type="ECO:0000313" key="4">
    <source>
        <dbReference type="Proteomes" id="UP000638648"/>
    </source>
</evidence>
<organism evidence="3 4">
    <name type="scientific">Actinopolymorpha pittospori</name>
    <dbReference type="NCBI Taxonomy" id="648752"/>
    <lineage>
        <taxon>Bacteria</taxon>
        <taxon>Bacillati</taxon>
        <taxon>Actinomycetota</taxon>
        <taxon>Actinomycetes</taxon>
        <taxon>Propionibacteriales</taxon>
        <taxon>Actinopolymorphaceae</taxon>
        <taxon>Actinopolymorpha</taxon>
    </lineage>
</organism>
<dbReference type="PANTHER" id="PTHR43272:SF33">
    <property type="entry name" value="AMP-BINDING DOMAIN-CONTAINING PROTEIN-RELATED"/>
    <property type="match status" value="1"/>
</dbReference>
<dbReference type="Gene3D" id="3.40.50.12780">
    <property type="entry name" value="N-terminal domain of ligase-like"/>
    <property type="match status" value="1"/>
</dbReference>
<evidence type="ECO:0000256" key="2">
    <source>
        <dbReference type="ARBA" id="ARBA00022840"/>
    </source>
</evidence>
<dbReference type="GO" id="GO:0004467">
    <property type="term" value="F:long-chain fatty acid-CoA ligase activity"/>
    <property type="evidence" value="ECO:0007669"/>
    <property type="project" value="TreeGrafter"/>
</dbReference>
<dbReference type="AlphaFoldDB" id="A0A927MMY0"/>
<keyword evidence="1" id="KW-0547">Nucleotide-binding</keyword>
<dbReference type="GO" id="GO:0016020">
    <property type="term" value="C:membrane"/>
    <property type="evidence" value="ECO:0007669"/>
    <property type="project" value="TreeGrafter"/>
</dbReference>
<reference evidence="3" key="1">
    <citation type="submission" date="2020-10" db="EMBL/GenBank/DDBJ databases">
        <title>Sequencing the genomes of 1000 actinobacteria strains.</title>
        <authorList>
            <person name="Klenk H.-P."/>
        </authorList>
    </citation>
    <scope>NUCLEOTIDE SEQUENCE</scope>
    <source>
        <strain evidence="3">DSM 45354</strain>
    </source>
</reference>
<dbReference type="GO" id="GO:0005524">
    <property type="term" value="F:ATP binding"/>
    <property type="evidence" value="ECO:0007669"/>
    <property type="project" value="UniProtKB-KW"/>
</dbReference>
<keyword evidence="2" id="KW-0067">ATP-binding</keyword>
<dbReference type="Proteomes" id="UP000638648">
    <property type="component" value="Unassembled WGS sequence"/>
</dbReference>
<sequence>MRAEMRERFLGGRIVWAAFGAAPLPARMVEFMESVLDLPLHDAYGSSEGGGFMIDHRPIRPPVLDYKLLDLPDLGYSRIDLPHPRGELLLRSESVVPGYYNRPDATAEVFDEDGYFHTGDVIAEIAPDELVYVDRVKNVVKLSRGESVAPSRLEGLFSTSEVIQQIFVYGTSDQSYLLAVVVPAQEAVESVGGDPAVLRPRIAWSIWRLAAEADLHAYEIPQAFLLETEPFTPQNGLATDVRKPVRHKLQERYGARLEALYTAMEAFGGDI</sequence>
<keyword evidence="4" id="KW-1185">Reference proteome</keyword>
<dbReference type="PANTHER" id="PTHR43272">
    <property type="entry name" value="LONG-CHAIN-FATTY-ACID--COA LIGASE"/>
    <property type="match status" value="1"/>
</dbReference>
<dbReference type="SUPFAM" id="SSF56801">
    <property type="entry name" value="Acetyl-CoA synthetase-like"/>
    <property type="match status" value="1"/>
</dbReference>
<evidence type="ECO:0000313" key="3">
    <source>
        <dbReference type="EMBL" id="MBE1603206.1"/>
    </source>
</evidence>
<dbReference type="Pfam" id="PF23562">
    <property type="entry name" value="AMP-binding_C_3"/>
    <property type="match status" value="1"/>
</dbReference>
<protein>
    <submittedName>
        <fullName evidence="3">Long-subunit acyl-CoA synthetase (AMP-forming)</fullName>
    </submittedName>
</protein>